<dbReference type="InterPro" id="IPR008201">
    <property type="entry name" value="HepT-like"/>
</dbReference>
<gene>
    <name evidence="6" type="ORF">Tchar_01616</name>
</gene>
<organism evidence="6 7">
    <name type="scientific">Tepidimonas charontis</name>
    <dbReference type="NCBI Taxonomy" id="2267262"/>
    <lineage>
        <taxon>Bacteria</taxon>
        <taxon>Pseudomonadati</taxon>
        <taxon>Pseudomonadota</taxon>
        <taxon>Betaproteobacteria</taxon>
        <taxon>Burkholderiales</taxon>
        <taxon>Tepidimonas</taxon>
    </lineage>
</organism>
<keyword evidence="1" id="KW-0597">Phosphoprotein</keyword>
<evidence type="ECO:0000256" key="4">
    <source>
        <dbReference type="ARBA" id="ARBA00022741"/>
    </source>
</evidence>
<dbReference type="GO" id="GO:0016787">
    <property type="term" value="F:hydrolase activity"/>
    <property type="evidence" value="ECO:0007669"/>
    <property type="project" value="UniProtKB-KW"/>
</dbReference>
<dbReference type="InterPro" id="IPR051813">
    <property type="entry name" value="HepT_RNase_toxin"/>
</dbReference>
<proteinExistence type="predicted"/>
<keyword evidence="4" id="KW-0547">Nucleotide-binding</keyword>
<dbReference type="PANTHER" id="PTHR34139:SF1">
    <property type="entry name" value="RNASE MJ1380-RELATED"/>
    <property type="match status" value="1"/>
</dbReference>
<protein>
    <recommendedName>
        <fullName evidence="8">DUF86 domain-containing protein</fullName>
    </recommendedName>
</protein>
<name>A0A554XDN3_9BURK</name>
<keyword evidence="2" id="KW-1277">Toxin-antitoxin system</keyword>
<keyword evidence="7" id="KW-1185">Reference proteome</keyword>
<keyword evidence="3" id="KW-0540">Nuclease</keyword>
<comment type="caution">
    <text evidence="6">The sequence shown here is derived from an EMBL/GenBank/DDBJ whole genome shotgun (WGS) entry which is preliminary data.</text>
</comment>
<evidence type="ECO:0008006" key="8">
    <source>
        <dbReference type="Google" id="ProtNLM"/>
    </source>
</evidence>
<evidence type="ECO:0000256" key="1">
    <source>
        <dbReference type="ARBA" id="ARBA00022553"/>
    </source>
</evidence>
<reference evidence="6 7" key="1">
    <citation type="submission" date="2019-07" db="EMBL/GenBank/DDBJ databases">
        <title>Tepidimonas charontis SPSP-6 draft genome.</title>
        <authorList>
            <person name="Da Costa M.S."/>
            <person name="Froufe H.J.C."/>
            <person name="Egas C."/>
            <person name="Albuquerque L."/>
        </authorList>
    </citation>
    <scope>NUCLEOTIDE SEQUENCE [LARGE SCALE GENOMIC DNA]</scope>
    <source>
        <strain evidence="6 7">SPSP-6</strain>
    </source>
</reference>
<dbReference type="GO" id="GO:0004540">
    <property type="term" value="F:RNA nuclease activity"/>
    <property type="evidence" value="ECO:0007669"/>
    <property type="project" value="InterPro"/>
</dbReference>
<dbReference type="Proteomes" id="UP000318294">
    <property type="component" value="Unassembled WGS sequence"/>
</dbReference>
<evidence type="ECO:0000256" key="5">
    <source>
        <dbReference type="ARBA" id="ARBA00022801"/>
    </source>
</evidence>
<dbReference type="Pfam" id="PF01934">
    <property type="entry name" value="HepT-like"/>
    <property type="match status" value="1"/>
</dbReference>
<accession>A0A554XDN3</accession>
<dbReference type="PANTHER" id="PTHR34139">
    <property type="entry name" value="UPF0331 PROTEIN MJ0127"/>
    <property type="match status" value="1"/>
</dbReference>
<evidence type="ECO:0000313" key="7">
    <source>
        <dbReference type="Proteomes" id="UP000318294"/>
    </source>
</evidence>
<dbReference type="GO" id="GO:0000166">
    <property type="term" value="F:nucleotide binding"/>
    <property type="evidence" value="ECO:0007669"/>
    <property type="project" value="UniProtKB-KW"/>
</dbReference>
<evidence type="ECO:0000256" key="3">
    <source>
        <dbReference type="ARBA" id="ARBA00022722"/>
    </source>
</evidence>
<sequence length="128" mass="14643">MSNAKRCMHERPPILYLQDILEAGEAIQCYVADIDFDTFRSERLRQSAVIREFEIIGEAAGKLPQSLTSQFPDIAWREIKDFRNLLIHAYFGVDLLIVWNTIHDELPALLNAVRALLGKNDSREGSQN</sequence>
<evidence type="ECO:0000256" key="2">
    <source>
        <dbReference type="ARBA" id="ARBA00022649"/>
    </source>
</evidence>
<dbReference type="GO" id="GO:0110001">
    <property type="term" value="C:toxin-antitoxin complex"/>
    <property type="evidence" value="ECO:0007669"/>
    <property type="project" value="InterPro"/>
</dbReference>
<dbReference type="AlphaFoldDB" id="A0A554XDN3"/>
<keyword evidence="5" id="KW-0378">Hydrolase</keyword>
<evidence type="ECO:0000313" key="6">
    <source>
        <dbReference type="EMBL" id="TSE33864.1"/>
    </source>
</evidence>
<dbReference type="EMBL" id="VJON01000024">
    <property type="protein sequence ID" value="TSE33864.1"/>
    <property type="molecule type" value="Genomic_DNA"/>
</dbReference>